<evidence type="ECO:0000313" key="5">
    <source>
        <dbReference type="Proteomes" id="UP001470230"/>
    </source>
</evidence>
<dbReference type="EMBL" id="JAPFFF010000004">
    <property type="protein sequence ID" value="KAK8892650.1"/>
    <property type="molecule type" value="Genomic_DNA"/>
</dbReference>
<dbReference type="InterPro" id="IPR029039">
    <property type="entry name" value="Flavoprotein-like_sf"/>
</dbReference>
<dbReference type="Pfam" id="PF03358">
    <property type="entry name" value="FMN_red"/>
    <property type="match status" value="1"/>
</dbReference>
<dbReference type="Proteomes" id="UP001470230">
    <property type="component" value="Unassembled WGS sequence"/>
</dbReference>
<evidence type="ECO:0000256" key="1">
    <source>
        <dbReference type="ARBA" id="ARBA00022630"/>
    </source>
</evidence>
<organism evidence="4 5">
    <name type="scientific">Tritrichomonas musculus</name>
    <dbReference type="NCBI Taxonomy" id="1915356"/>
    <lineage>
        <taxon>Eukaryota</taxon>
        <taxon>Metamonada</taxon>
        <taxon>Parabasalia</taxon>
        <taxon>Tritrichomonadida</taxon>
        <taxon>Tritrichomonadidae</taxon>
        <taxon>Tritrichomonas</taxon>
    </lineage>
</organism>
<dbReference type="InterPro" id="IPR005025">
    <property type="entry name" value="FMN_Rdtase-like_dom"/>
</dbReference>
<reference evidence="4 5" key="1">
    <citation type="submission" date="2024-04" db="EMBL/GenBank/DDBJ databases">
        <title>Tritrichomonas musculus Genome.</title>
        <authorList>
            <person name="Alves-Ferreira E."/>
            <person name="Grigg M."/>
            <person name="Lorenzi H."/>
            <person name="Galac M."/>
        </authorList>
    </citation>
    <scope>NUCLEOTIDE SEQUENCE [LARGE SCALE GENOMIC DNA]</scope>
    <source>
        <strain evidence="4 5">EAF2021</strain>
    </source>
</reference>
<gene>
    <name evidence="4" type="ORF">M9Y10_029889</name>
</gene>
<comment type="caution">
    <text evidence="4">The sequence shown here is derived from an EMBL/GenBank/DDBJ whole genome shotgun (WGS) entry which is preliminary data.</text>
</comment>
<feature type="domain" description="NADPH-dependent FMN reductase-like" evidence="3">
    <location>
        <begin position="4"/>
        <end position="111"/>
    </location>
</feature>
<proteinExistence type="predicted"/>
<keyword evidence="2" id="KW-0288">FMN</keyword>
<keyword evidence="5" id="KW-1185">Reference proteome</keyword>
<dbReference type="PANTHER" id="PTHR43278:SF4">
    <property type="entry name" value="NAD(P)H-DEPENDENT FMN-CONTAINING OXIDOREDUCTASE YWQN-RELATED"/>
    <property type="match status" value="1"/>
</dbReference>
<accession>A0ABR2KNE4</accession>
<protein>
    <recommendedName>
        <fullName evidence="3">NADPH-dependent FMN reductase-like domain-containing protein</fullName>
    </recommendedName>
</protein>
<evidence type="ECO:0000259" key="3">
    <source>
        <dbReference type="Pfam" id="PF03358"/>
    </source>
</evidence>
<evidence type="ECO:0000256" key="2">
    <source>
        <dbReference type="ARBA" id="ARBA00022643"/>
    </source>
</evidence>
<evidence type="ECO:0000313" key="4">
    <source>
        <dbReference type="EMBL" id="KAK8892650.1"/>
    </source>
</evidence>
<dbReference type="Gene3D" id="3.40.50.360">
    <property type="match status" value="1"/>
</dbReference>
<keyword evidence="1" id="KW-0285">Flavoprotein</keyword>
<name>A0ABR2KNE4_9EUKA</name>
<dbReference type="SUPFAM" id="SSF52218">
    <property type="entry name" value="Flavoproteins"/>
    <property type="match status" value="1"/>
</dbReference>
<dbReference type="InterPro" id="IPR051796">
    <property type="entry name" value="ISF_SsuE-like"/>
</dbReference>
<dbReference type="PANTHER" id="PTHR43278">
    <property type="entry name" value="NAD(P)H-DEPENDENT FMN-CONTAINING OXIDOREDUCTASE YWQN-RELATED"/>
    <property type="match status" value="1"/>
</dbReference>
<sequence length="188" mass="20975">MIKKVLVLNGGGRPHGNTAQLVNSFVRGVTDAGHHVEVVSLAKNEVKPCLGCFVCQQGKPCVQNDSFNSIVPKIKESDLLVFASPSYYFSVNSRIKAFIERLFSIENSYLRDPKTPTKDVALLVTAADNSDWNFDNIKGFYKKCFMEWLKFNDKGMILAGGCVDDNKTTGIEKTGFLEKAYQFGKKIY</sequence>